<keyword evidence="1" id="KW-0812">Transmembrane</keyword>
<evidence type="ECO:0000313" key="6">
    <source>
        <dbReference type="Proteomes" id="UP000572988"/>
    </source>
</evidence>
<name>A0A7Z7QPI2_STASC</name>
<dbReference type="RefSeq" id="WP_016425417.1">
    <property type="nucleotide sequence ID" value="NZ_CABKRV010000001.1"/>
</dbReference>
<evidence type="ECO:0000313" key="2">
    <source>
        <dbReference type="EMBL" id="CAD7359408.1"/>
    </source>
</evidence>
<evidence type="ECO:0000313" key="4">
    <source>
        <dbReference type="EMBL" id="SUM88289.1"/>
    </source>
</evidence>
<dbReference type="EMBL" id="POVK01000048">
    <property type="protein sequence ID" value="NHA34994.1"/>
    <property type="molecule type" value="Genomic_DNA"/>
</dbReference>
<evidence type="ECO:0000256" key="1">
    <source>
        <dbReference type="SAM" id="Phobius"/>
    </source>
</evidence>
<organism evidence="4">
    <name type="scientific">Staphylococcus schleiferi</name>
    <dbReference type="NCBI Taxonomy" id="1295"/>
    <lineage>
        <taxon>Bacteria</taxon>
        <taxon>Bacillati</taxon>
        <taxon>Bacillota</taxon>
        <taxon>Bacilli</taxon>
        <taxon>Bacillales</taxon>
        <taxon>Staphylococcaceae</taxon>
        <taxon>Staphylococcus</taxon>
    </lineage>
</organism>
<dbReference type="GeneID" id="93789763"/>
<dbReference type="Proteomes" id="UP000264146">
    <property type="component" value="Chromosome"/>
</dbReference>
<gene>
    <name evidence="3" type="ORF">C1O36_11020</name>
    <name evidence="4" type="ORF">NCTC12218_01053</name>
</gene>
<keyword evidence="1" id="KW-1133">Transmembrane helix</keyword>
<feature type="transmembrane region" description="Helical" evidence="1">
    <location>
        <begin position="7"/>
        <end position="30"/>
    </location>
</feature>
<sequence length="69" mass="7770">MKQNQPNLAIFISILPLLAYLYLQGFYVVIYKESAIARVLAVSGMLIFTILCSIAVYSAFIHTQKDKSK</sequence>
<reference evidence="2 5" key="3">
    <citation type="submission" date="2020-11" db="EMBL/GenBank/DDBJ databases">
        <authorList>
            <consortium name="Pathogen Informatics"/>
        </authorList>
    </citation>
    <scope>NUCLEOTIDE SEQUENCE [LARGE SCALE GENOMIC DNA]</scope>
    <source>
        <strain evidence="2 5">NCTC12218</strain>
    </source>
</reference>
<evidence type="ECO:0000313" key="3">
    <source>
        <dbReference type="EMBL" id="NHA34994.1"/>
    </source>
</evidence>
<protein>
    <submittedName>
        <fullName evidence="4">Uncharacterized protein</fullName>
    </submittedName>
</protein>
<dbReference type="EMBL" id="LR962863">
    <property type="protein sequence ID" value="CAD7359408.1"/>
    <property type="molecule type" value="Genomic_DNA"/>
</dbReference>
<dbReference type="Proteomes" id="UP000572988">
    <property type="component" value="Unassembled WGS sequence"/>
</dbReference>
<reference evidence="4" key="2">
    <citation type="submission" date="2018-06" db="EMBL/GenBank/DDBJ databases">
        <authorList>
            <consortium name="Pathogen Informatics"/>
            <person name="Doyle S."/>
        </authorList>
    </citation>
    <scope>NUCLEOTIDE SEQUENCE [LARGE SCALE GENOMIC DNA]</scope>
    <source>
        <strain evidence="4">NCTC12218</strain>
    </source>
</reference>
<reference evidence="3 6" key="1">
    <citation type="submission" date="2018-01" db="EMBL/GenBank/DDBJ databases">
        <title>Complete genome sequence of Staphylococcus Scheliferi isolated from human.</title>
        <authorList>
            <person name="Abouelkhair M.A."/>
            <person name="Bemis D.A."/>
            <person name="Kania S.A."/>
        </authorList>
    </citation>
    <scope>NUCLEOTIDE SEQUENCE [LARGE SCALE GENOMIC DNA]</scope>
    <source>
        <strain evidence="3 6">ATCC 43808</strain>
    </source>
</reference>
<accession>A0A7Z7QPI2</accession>
<dbReference type="EMBL" id="UHEF01000001">
    <property type="protein sequence ID" value="SUM88289.1"/>
    <property type="molecule type" value="Genomic_DNA"/>
</dbReference>
<feature type="transmembrane region" description="Helical" evidence="1">
    <location>
        <begin position="36"/>
        <end position="60"/>
    </location>
</feature>
<evidence type="ECO:0000313" key="5">
    <source>
        <dbReference type="Proteomes" id="UP000264146"/>
    </source>
</evidence>
<keyword evidence="1" id="KW-0472">Membrane</keyword>
<dbReference type="AlphaFoldDB" id="A0A7Z7QPI2"/>
<proteinExistence type="predicted"/>
<keyword evidence="6" id="KW-1185">Reference proteome</keyword>